<dbReference type="RefSeq" id="WP_249283219.1">
    <property type="nucleotide sequence ID" value="NZ_JACRST010000014.1"/>
</dbReference>
<keyword evidence="2" id="KW-0472">Membrane</keyword>
<comment type="caution">
    <text evidence="3">The sequence shown here is derived from an EMBL/GenBank/DDBJ whole genome shotgun (WGS) entry which is preliminary data.</text>
</comment>
<feature type="coiled-coil region" evidence="1">
    <location>
        <begin position="69"/>
        <end position="103"/>
    </location>
</feature>
<name>A0A926I569_9FIRM</name>
<evidence type="ECO:0008006" key="5">
    <source>
        <dbReference type="Google" id="ProtNLM"/>
    </source>
</evidence>
<dbReference type="EMBL" id="JACRST010000014">
    <property type="protein sequence ID" value="MBC8547145.1"/>
    <property type="molecule type" value="Genomic_DNA"/>
</dbReference>
<keyword evidence="2" id="KW-1133">Transmembrane helix</keyword>
<keyword evidence="1" id="KW-0175">Coiled coil</keyword>
<keyword evidence="4" id="KW-1185">Reference proteome</keyword>
<evidence type="ECO:0000256" key="2">
    <source>
        <dbReference type="SAM" id="Phobius"/>
    </source>
</evidence>
<keyword evidence="2" id="KW-0812">Transmembrane</keyword>
<dbReference type="Proteomes" id="UP000653127">
    <property type="component" value="Unassembled WGS sequence"/>
</dbReference>
<organism evidence="3 4">
    <name type="scientific">Ligaoa zhengdingensis</name>
    <dbReference type="NCBI Taxonomy" id="2763658"/>
    <lineage>
        <taxon>Bacteria</taxon>
        <taxon>Bacillati</taxon>
        <taxon>Bacillota</taxon>
        <taxon>Clostridia</taxon>
        <taxon>Eubacteriales</taxon>
        <taxon>Oscillospiraceae</taxon>
        <taxon>Ligaoa</taxon>
    </lineage>
</organism>
<gene>
    <name evidence="3" type="ORF">H8711_09415</name>
</gene>
<evidence type="ECO:0000313" key="4">
    <source>
        <dbReference type="Proteomes" id="UP000653127"/>
    </source>
</evidence>
<protein>
    <recommendedName>
        <fullName evidence="5">Cell division protein FtsL</fullName>
    </recommendedName>
</protein>
<accession>A0A926I569</accession>
<proteinExistence type="predicted"/>
<reference evidence="3" key="1">
    <citation type="submission" date="2020-08" db="EMBL/GenBank/DDBJ databases">
        <title>Genome public.</title>
        <authorList>
            <person name="Liu C."/>
            <person name="Sun Q."/>
        </authorList>
    </citation>
    <scope>NUCLEOTIDE SEQUENCE</scope>
    <source>
        <strain evidence="3">NSJ-31</strain>
    </source>
</reference>
<evidence type="ECO:0000313" key="3">
    <source>
        <dbReference type="EMBL" id="MBC8547145.1"/>
    </source>
</evidence>
<evidence type="ECO:0000256" key="1">
    <source>
        <dbReference type="SAM" id="Coils"/>
    </source>
</evidence>
<feature type="transmembrane region" description="Helical" evidence="2">
    <location>
        <begin position="39"/>
        <end position="64"/>
    </location>
</feature>
<sequence length="161" mass="18029">MAGDRQHNSAVAYDLSRFEEHSERRTLRVVKNNRPAPSLLFGLSPLAVIFTAVIVVSITALFIYNNVMLTEIGAQISVANQQYAELESENVRLKASLDNKMSTKSIEEAAEDRLGLVKMDRNQIEYINLAPNDVVEVAQKDLADGNLLERTVAKIKEYLNH</sequence>
<dbReference type="AlphaFoldDB" id="A0A926I569"/>